<proteinExistence type="predicted"/>
<gene>
    <name evidence="2" type="ORF">HNR73_004491</name>
</gene>
<feature type="compositionally biased region" description="Pro residues" evidence="1">
    <location>
        <begin position="388"/>
        <end position="402"/>
    </location>
</feature>
<evidence type="ECO:0000313" key="3">
    <source>
        <dbReference type="Proteomes" id="UP000548476"/>
    </source>
</evidence>
<dbReference type="AlphaFoldDB" id="A0A841FXC5"/>
<feature type="compositionally biased region" description="Low complexity" evidence="1">
    <location>
        <begin position="365"/>
        <end position="378"/>
    </location>
</feature>
<dbReference type="Proteomes" id="UP000548476">
    <property type="component" value="Unassembled WGS sequence"/>
</dbReference>
<feature type="region of interest" description="Disordered" evidence="1">
    <location>
        <begin position="113"/>
        <end position="433"/>
    </location>
</feature>
<name>A0A841FXC5_9ACTN</name>
<feature type="compositionally biased region" description="Basic and acidic residues" evidence="1">
    <location>
        <begin position="148"/>
        <end position="164"/>
    </location>
</feature>
<keyword evidence="3" id="KW-1185">Reference proteome</keyword>
<evidence type="ECO:0000256" key="1">
    <source>
        <dbReference type="SAM" id="MobiDB-lite"/>
    </source>
</evidence>
<feature type="region of interest" description="Disordered" evidence="1">
    <location>
        <begin position="1"/>
        <end position="79"/>
    </location>
</feature>
<accession>A0A841FXC5</accession>
<feature type="compositionally biased region" description="Basic residues" evidence="1">
    <location>
        <begin position="166"/>
        <end position="178"/>
    </location>
</feature>
<organism evidence="2 3">
    <name type="scientific">Phytomonospora endophytica</name>
    <dbReference type="NCBI Taxonomy" id="714109"/>
    <lineage>
        <taxon>Bacteria</taxon>
        <taxon>Bacillati</taxon>
        <taxon>Actinomycetota</taxon>
        <taxon>Actinomycetes</taxon>
        <taxon>Micromonosporales</taxon>
        <taxon>Micromonosporaceae</taxon>
        <taxon>Phytomonospora</taxon>
    </lineage>
</organism>
<evidence type="ECO:0000313" key="2">
    <source>
        <dbReference type="EMBL" id="MBB6036620.1"/>
    </source>
</evidence>
<feature type="compositionally biased region" description="Basic and acidic residues" evidence="1">
    <location>
        <begin position="190"/>
        <end position="202"/>
    </location>
</feature>
<dbReference type="EMBL" id="JACHGT010000009">
    <property type="protein sequence ID" value="MBB6036620.1"/>
    <property type="molecule type" value="Genomic_DNA"/>
</dbReference>
<comment type="caution">
    <text evidence="2">The sequence shown here is derived from an EMBL/GenBank/DDBJ whole genome shotgun (WGS) entry which is preliminary data.</text>
</comment>
<feature type="compositionally biased region" description="Polar residues" evidence="1">
    <location>
        <begin position="208"/>
        <end position="225"/>
    </location>
</feature>
<reference evidence="2 3" key="1">
    <citation type="submission" date="2020-08" db="EMBL/GenBank/DDBJ databases">
        <title>Genomic Encyclopedia of Type Strains, Phase IV (KMG-IV): sequencing the most valuable type-strain genomes for metagenomic binning, comparative biology and taxonomic classification.</title>
        <authorList>
            <person name="Goeker M."/>
        </authorList>
    </citation>
    <scope>NUCLEOTIDE SEQUENCE [LARGE SCALE GENOMIC DNA]</scope>
    <source>
        <strain evidence="2 3">YIM 65646</strain>
    </source>
</reference>
<protein>
    <submittedName>
        <fullName evidence="2">Uncharacterized protein</fullName>
    </submittedName>
</protein>
<sequence>MRDSGSCGVRAGFVRGSCDTRGSDRRRAQPGGSALAGQPSRDAAGTPGRRRPRSHADEGVTRFAFSGRPGRTRVDLGRGLGWSFGRAGWRLAGFRACPAGDWRGFGRERGLAKFRARSSGTRPIETRAPPMPPKGPQKSHYGQGVTFRRGDSFARTPGRRDASIQRHARQRQRQRQRQRSLPASRAGGRRASEPASQRDTRTRARAPNQRTHPTTSPRASANPAHSRNHRPAHTSAEPAHSPNHQPARERQPSTLAQPQARAHERRTSALTQPPARARAPTQHTRATTGPHKQAPTSALTQPPARTGEHPSGRPPNLRKPARGMPTAGGLAITAPAAREAPSPETRGAASPPLPAARRADDRRTVPAAAPRLRPGLATRRLRHHAEPVVPPPAGLEPGPEPGPKPEPEPEPNRTGTPSALASTDPLPQGGRYR</sequence>